<dbReference type="Pfam" id="PF03553">
    <property type="entry name" value="Na_H_antiporter"/>
    <property type="match status" value="1"/>
</dbReference>
<feature type="region of interest" description="Disordered" evidence="6">
    <location>
        <begin position="141"/>
        <end position="167"/>
    </location>
</feature>
<dbReference type="OrthoDB" id="5593520at2759"/>
<gene>
    <name evidence="9" type="ORF">BJ554DRAFT_4631</name>
</gene>
<comment type="subcellular location">
    <subcellularLocation>
        <location evidence="1">Cell membrane</location>
        <topology evidence="1">Multi-pass membrane protein</topology>
    </subcellularLocation>
</comment>
<dbReference type="PANTHER" id="PTHR43478">
    <property type="entry name" value="NA+/H+ ANTIPORTER-RELATED"/>
    <property type="match status" value="1"/>
</dbReference>
<feature type="transmembrane region" description="Helical" evidence="7">
    <location>
        <begin position="66"/>
        <end position="84"/>
    </location>
</feature>
<evidence type="ECO:0000313" key="9">
    <source>
        <dbReference type="EMBL" id="KAG5455815.1"/>
    </source>
</evidence>
<evidence type="ECO:0000256" key="4">
    <source>
        <dbReference type="ARBA" id="ARBA00022989"/>
    </source>
</evidence>
<keyword evidence="2" id="KW-1003">Cell membrane</keyword>
<evidence type="ECO:0000256" key="7">
    <source>
        <dbReference type="SAM" id="Phobius"/>
    </source>
</evidence>
<comment type="caution">
    <text evidence="9">The sequence shown here is derived from an EMBL/GenBank/DDBJ whole genome shotgun (WGS) entry which is preliminary data.</text>
</comment>
<evidence type="ECO:0000256" key="2">
    <source>
        <dbReference type="ARBA" id="ARBA00022475"/>
    </source>
</evidence>
<accession>A0A8H7ZMB9</accession>
<dbReference type="InterPro" id="IPR018461">
    <property type="entry name" value="Na/H_Antiport_NhaC-like_C"/>
</dbReference>
<keyword evidence="4 7" id="KW-1133">Transmembrane helix</keyword>
<reference evidence="9 10" key="1">
    <citation type="journal article" name="Sci. Rep.">
        <title>Genome-scale phylogenetic analyses confirm Olpidium as the closest living zoosporic fungus to the non-flagellated, terrestrial fungi.</title>
        <authorList>
            <person name="Chang Y."/>
            <person name="Rochon D."/>
            <person name="Sekimoto S."/>
            <person name="Wang Y."/>
            <person name="Chovatia M."/>
            <person name="Sandor L."/>
            <person name="Salamov A."/>
            <person name="Grigoriev I.V."/>
            <person name="Stajich J.E."/>
            <person name="Spatafora J.W."/>
        </authorList>
    </citation>
    <scope>NUCLEOTIDE SEQUENCE [LARGE SCALE GENOMIC DNA]</scope>
    <source>
        <strain evidence="9">S191</strain>
    </source>
</reference>
<keyword evidence="10" id="KW-1185">Reference proteome</keyword>
<organism evidence="9 10">
    <name type="scientific">Olpidium bornovanus</name>
    <dbReference type="NCBI Taxonomy" id="278681"/>
    <lineage>
        <taxon>Eukaryota</taxon>
        <taxon>Fungi</taxon>
        <taxon>Fungi incertae sedis</taxon>
        <taxon>Olpidiomycota</taxon>
        <taxon>Olpidiomycotina</taxon>
        <taxon>Olpidiomycetes</taxon>
        <taxon>Olpidiales</taxon>
        <taxon>Olpidiaceae</taxon>
        <taxon>Olpidium</taxon>
    </lineage>
</organism>
<evidence type="ECO:0000313" key="10">
    <source>
        <dbReference type="Proteomes" id="UP000673691"/>
    </source>
</evidence>
<evidence type="ECO:0000256" key="6">
    <source>
        <dbReference type="SAM" id="MobiDB-lite"/>
    </source>
</evidence>
<dbReference type="AlphaFoldDB" id="A0A8H7ZMB9"/>
<proteinExistence type="predicted"/>
<dbReference type="GO" id="GO:0005886">
    <property type="term" value="C:plasma membrane"/>
    <property type="evidence" value="ECO:0007669"/>
    <property type="project" value="UniProtKB-SubCell"/>
</dbReference>
<evidence type="ECO:0000256" key="1">
    <source>
        <dbReference type="ARBA" id="ARBA00004651"/>
    </source>
</evidence>
<feature type="domain" description="Na+/H+ antiporter NhaC-like C-terminal" evidence="8">
    <location>
        <begin position="2"/>
        <end position="80"/>
    </location>
</feature>
<name>A0A8H7ZMB9_9FUNG</name>
<dbReference type="EMBL" id="JAEFCI010012746">
    <property type="protein sequence ID" value="KAG5455815.1"/>
    <property type="molecule type" value="Genomic_DNA"/>
</dbReference>
<evidence type="ECO:0000256" key="5">
    <source>
        <dbReference type="ARBA" id="ARBA00023136"/>
    </source>
</evidence>
<dbReference type="Proteomes" id="UP000673691">
    <property type="component" value="Unassembled WGS sequence"/>
</dbReference>
<sequence>MSIVFPLAIPMAVGLRPGDHEFLVQTVSSILTGSIFGDQCSPISDTSVLSALSASVSVGAHVWTQLPYAVLVAVVALVFGYLPLGLGIYSAWAGMLVGIAVLTAVVVLIGSNPETFEPSPLYNIFVSVCRLIRKKGKQEARRGDLEETVPADNDKADSKGIPGHDVV</sequence>
<keyword evidence="5 7" id="KW-0472">Membrane</keyword>
<evidence type="ECO:0000256" key="3">
    <source>
        <dbReference type="ARBA" id="ARBA00022692"/>
    </source>
</evidence>
<evidence type="ECO:0000259" key="8">
    <source>
        <dbReference type="Pfam" id="PF03553"/>
    </source>
</evidence>
<protein>
    <recommendedName>
        <fullName evidence="8">Na+/H+ antiporter NhaC-like C-terminal domain-containing protein</fullName>
    </recommendedName>
</protein>
<keyword evidence="3 7" id="KW-0812">Transmembrane</keyword>
<dbReference type="PANTHER" id="PTHR43478:SF1">
    <property type="entry name" value="NA+_H+ ANTIPORTER NHAC-LIKE C-TERMINAL DOMAIN-CONTAINING PROTEIN"/>
    <property type="match status" value="1"/>
</dbReference>
<feature type="transmembrane region" description="Helical" evidence="7">
    <location>
        <begin position="91"/>
        <end position="109"/>
    </location>
</feature>